<evidence type="ECO:0000313" key="2">
    <source>
        <dbReference type="Proteomes" id="UP000053711"/>
    </source>
</evidence>
<dbReference type="Proteomes" id="UP000053711">
    <property type="component" value="Unassembled WGS sequence"/>
</dbReference>
<comment type="caution">
    <text evidence="1">The sequence shown here is derived from an EMBL/GenBank/DDBJ whole genome shotgun (WGS) entry which is preliminary data.</text>
</comment>
<evidence type="ECO:0000313" key="1">
    <source>
        <dbReference type="EMBL" id="ERF67770.1"/>
    </source>
</evidence>
<keyword evidence="2" id="KW-1185">Reference proteome</keyword>
<sequence>MRVMPFLTVPPDLVEVSEPILVMSGKEFSLSDQVDGWDYQTPVAVSGHLRTIPEKVREHCGISSSDPSAVQVLMRVDCQETGNRWIDRRSFSCQEGIDLQVEIPAGTAAGSLGVSYELVLNRENPAQRGRRVATRCGSRLYQHPRTYRFQLEGDAEEFPMDAFPFRGGEFPPESAWVLDFDGDDLSAPYLASVRLYLNTEHPEYEELVTRSALITRDVLLQMIFAVAANGYDGSAGSRYEDGSVGAALSALTYDNFQCISLLEAVELAKSEPTRLFALSQVSGFLGAYQ</sequence>
<protein>
    <submittedName>
        <fullName evidence="1">Uncharacterized protein</fullName>
    </submittedName>
</protein>
<dbReference type="EMBL" id="AOST01000008">
    <property type="protein sequence ID" value="ERF67770.1"/>
    <property type="molecule type" value="Genomic_DNA"/>
</dbReference>
<proteinExistence type="predicted"/>
<accession>A0ACB4UQP9</accession>
<gene>
    <name evidence="1" type="ORF">H640_01091</name>
</gene>
<reference evidence="1 2" key="1">
    <citation type="journal article" date="2013" name="BMC Genomics">
        <title>Comparative genomics reveals distinct host-interacting traits of three major human-associated propionibacteria.</title>
        <authorList>
            <person name="Mak T.N."/>
            <person name="Schmid M."/>
            <person name="Brzuszkiewicz E."/>
            <person name="Zeng G."/>
            <person name="Meyer R."/>
            <person name="Sfanos K.S."/>
            <person name="Brinkmann V."/>
            <person name="Meyer T.F."/>
            <person name="Bruggemann H."/>
        </authorList>
    </citation>
    <scope>NUCLEOTIDE SEQUENCE [LARGE SCALE GENOMIC DNA]</scope>
    <source>
        <strain evidence="1 2">TM11</strain>
    </source>
</reference>
<organism evidence="1 2">
    <name type="scientific">Cutibacterium granulosum TM11</name>
    <dbReference type="NCBI Taxonomy" id="1292373"/>
    <lineage>
        <taxon>Bacteria</taxon>
        <taxon>Bacillati</taxon>
        <taxon>Actinomycetota</taxon>
        <taxon>Actinomycetes</taxon>
        <taxon>Propionibacteriales</taxon>
        <taxon>Propionibacteriaceae</taxon>
        <taxon>Cutibacterium</taxon>
    </lineage>
</organism>
<name>A0ACB4UQP9_9ACTN</name>